<evidence type="ECO:0000256" key="2">
    <source>
        <dbReference type="ARBA" id="ARBA00004569"/>
    </source>
</evidence>
<evidence type="ECO:0000256" key="8">
    <source>
        <dbReference type="ARBA" id="ARBA00022777"/>
    </source>
</evidence>
<evidence type="ECO:0000256" key="3">
    <source>
        <dbReference type="ARBA" id="ARBA00004637"/>
    </source>
</evidence>
<evidence type="ECO:0000256" key="5">
    <source>
        <dbReference type="ARBA" id="ARBA00012133"/>
    </source>
</evidence>
<comment type="similarity">
    <text evidence="21">Belongs to the AGK family.</text>
</comment>
<evidence type="ECO:0000256" key="4">
    <source>
        <dbReference type="ARBA" id="ARBA00005175"/>
    </source>
</evidence>
<evidence type="ECO:0000256" key="7">
    <source>
        <dbReference type="ARBA" id="ARBA00022741"/>
    </source>
</evidence>
<evidence type="ECO:0000256" key="6">
    <source>
        <dbReference type="ARBA" id="ARBA00022679"/>
    </source>
</evidence>
<evidence type="ECO:0000313" key="32">
    <source>
        <dbReference type="Proteomes" id="UP001549921"/>
    </source>
</evidence>
<keyword evidence="8" id="KW-0418">Kinase</keyword>
<dbReference type="GO" id="GO:0001729">
    <property type="term" value="F:ceramide kinase activity"/>
    <property type="evidence" value="ECO:0007669"/>
    <property type="project" value="UniProtKB-EC"/>
</dbReference>
<dbReference type="PANTHER" id="PTHR12358">
    <property type="entry name" value="SPHINGOSINE KINASE"/>
    <property type="match status" value="1"/>
</dbReference>
<comment type="catalytic activity">
    <reaction evidence="17">
        <text>1-(9Z-octadecenoyl)-sn-glycerol + ATP = 1-(9Z-octadecenoyl)-sn-glycero-3-phosphate + ADP + H(+)</text>
        <dbReference type="Rhea" id="RHEA:41079"/>
        <dbReference type="ChEBI" id="CHEBI:15378"/>
        <dbReference type="ChEBI" id="CHEBI:30616"/>
        <dbReference type="ChEBI" id="CHEBI:74544"/>
        <dbReference type="ChEBI" id="CHEBI:75757"/>
        <dbReference type="ChEBI" id="CHEBI:456216"/>
    </reaction>
    <physiologicalReaction direction="left-to-right" evidence="17">
        <dbReference type="Rhea" id="RHEA:41080"/>
    </physiologicalReaction>
</comment>
<evidence type="ECO:0000256" key="26">
    <source>
        <dbReference type="ARBA" id="ARBA00044480"/>
    </source>
</evidence>
<keyword evidence="6" id="KW-0808">Transferase</keyword>
<evidence type="ECO:0000256" key="20">
    <source>
        <dbReference type="ARBA" id="ARBA00024636"/>
    </source>
</evidence>
<dbReference type="GO" id="GO:0005743">
    <property type="term" value="C:mitochondrial inner membrane"/>
    <property type="evidence" value="ECO:0007669"/>
    <property type="project" value="UniProtKB-SubCell"/>
</dbReference>
<evidence type="ECO:0000259" key="30">
    <source>
        <dbReference type="PROSITE" id="PS50146"/>
    </source>
</evidence>
<dbReference type="GO" id="GO:0004143">
    <property type="term" value="F:ATP-dependent diacylglycerol kinase activity"/>
    <property type="evidence" value="ECO:0007669"/>
    <property type="project" value="UniProtKB-EC"/>
</dbReference>
<comment type="catalytic activity">
    <reaction evidence="14">
        <text>1,2-di-(9Z-octadecenoyl)-sn-glycerol + ATP = 1,2-di-(9Z-octadecenoyl)-sn-glycero-3-phosphate + ADP + H(+)</text>
        <dbReference type="Rhea" id="RHEA:40327"/>
        <dbReference type="ChEBI" id="CHEBI:15378"/>
        <dbReference type="ChEBI" id="CHEBI:30616"/>
        <dbReference type="ChEBI" id="CHEBI:52333"/>
        <dbReference type="ChEBI" id="CHEBI:74546"/>
        <dbReference type="ChEBI" id="CHEBI:456216"/>
    </reaction>
    <physiologicalReaction direction="left-to-right" evidence="14">
        <dbReference type="Rhea" id="RHEA:40328"/>
    </physiologicalReaction>
</comment>
<dbReference type="GO" id="GO:0005758">
    <property type="term" value="C:mitochondrial intermembrane space"/>
    <property type="evidence" value="ECO:0007669"/>
    <property type="project" value="UniProtKB-SubCell"/>
</dbReference>
<comment type="catalytic activity">
    <reaction evidence="19">
        <text>2-(5Z,8Z,11Z,14Z-eicosatetraenoyl)-glycerol + ATP = 2-(5Z,8Z,11Z,14Z-eicosatetraenoyl)-sn-glycero-3-phosphate + ADP + H(+)</text>
        <dbReference type="Rhea" id="RHEA:43316"/>
        <dbReference type="ChEBI" id="CHEBI:15378"/>
        <dbReference type="ChEBI" id="CHEBI:30616"/>
        <dbReference type="ChEBI" id="CHEBI:52392"/>
        <dbReference type="ChEBI" id="CHEBI:78209"/>
        <dbReference type="ChEBI" id="CHEBI:456216"/>
    </reaction>
    <physiologicalReaction direction="left-to-right" evidence="19">
        <dbReference type="Rhea" id="RHEA:43317"/>
    </physiologicalReaction>
</comment>
<evidence type="ECO:0000256" key="15">
    <source>
        <dbReference type="ARBA" id="ARBA00023411"/>
    </source>
</evidence>
<name>A0ABD0T0R1_LOXSC</name>
<comment type="pathway">
    <text evidence="4">Lipid metabolism; glycerolipid metabolism.</text>
</comment>
<evidence type="ECO:0000256" key="19">
    <source>
        <dbReference type="ARBA" id="ARBA00024556"/>
    </source>
</evidence>
<comment type="catalytic activity">
    <reaction evidence="16">
        <text>1-(5Z,8Z,11Z,14Z-eicosatetraenoyl)-sn-glycerol + ATP = 1-(5Z,8Z,11Z,14Z-eicosatetraenoyl)-sn-glycero-3-phosphate + ADP + H(+)</text>
        <dbReference type="Rhea" id="RHEA:43328"/>
        <dbReference type="ChEBI" id="CHEBI:15378"/>
        <dbReference type="ChEBI" id="CHEBI:30616"/>
        <dbReference type="ChEBI" id="CHEBI:34071"/>
        <dbReference type="ChEBI" id="CHEBI:74938"/>
        <dbReference type="ChEBI" id="CHEBI:456216"/>
    </reaction>
    <physiologicalReaction direction="left-to-right" evidence="16">
        <dbReference type="Rhea" id="RHEA:43329"/>
    </physiologicalReaction>
</comment>
<evidence type="ECO:0000256" key="10">
    <source>
        <dbReference type="ARBA" id="ARBA00022840"/>
    </source>
</evidence>
<evidence type="ECO:0000256" key="21">
    <source>
        <dbReference type="ARBA" id="ARBA00025749"/>
    </source>
</evidence>
<evidence type="ECO:0000313" key="31">
    <source>
        <dbReference type="EMBL" id="KAL0831607.1"/>
    </source>
</evidence>
<evidence type="ECO:0000256" key="11">
    <source>
        <dbReference type="ARBA" id="ARBA00023098"/>
    </source>
</evidence>
<comment type="caution">
    <text evidence="31">The sequence shown here is derived from an EMBL/GenBank/DDBJ whole genome shotgun (WGS) entry which is preliminary data.</text>
</comment>
<evidence type="ECO:0000256" key="1">
    <source>
        <dbReference type="ARBA" id="ARBA00001946"/>
    </source>
</evidence>
<dbReference type="EC" id="2.7.1.94" evidence="23"/>
<evidence type="ECO:0000256" key="23">
    <source>
        <dbReference type="ARBA" id="ARBA00026098"/>
    </source>
</evidence>
<feature type="domain" description="DAGKc" evidence="30">
    <location>
        <begin position="61"/>
        <end position="202"/>
    </location>
</feature>
<comment type="subcellular location">
    <subcellularLocation>
        <location evidence="3">Mitochondrion inner membrane</location>
        <topology evidence="3">Peripheral membrane protein</topology>
    </subcellularLocation>
    <subcellularLocation>
        <location evidence="2">Mitochondrion intermembrane space</location>
    </subcellularLocation>
</comment>
<comment type="catalytic activity">
    <reaction evidence="29">
        <text>N-(hexanoyl)sphing-4-enine + ATP = N-hexanoylsphing-4-enine 1-phosphate + ADP + H(+)</text>
        <dbReference type="Rhea" id="RHEA:43312"/>
        <dbReference type="ChEBI" id="CHEBI:15378"/>
        <dbReference type="ChEBI" id="CHEBI:30616"/>
        <dbReference type="ChEBI" id="CHEBI:63867"/>
        <dbReference type="ChEBI" id="CHEBI:82959"/>
        <dbReference type="ChEBI" id="CHEBI:456216"/>
    </reaction>
    <physiologicalReaction direction="left-to-right" evidence="29">
        <dbReference type="Rhea" id="RHEA:43313"/>
    </physiologicalReaction>
</comment>
<keyword evidence="11" id="KW-0443">Lipid metabolism</keyword>
<dbReference type="PANTHER" id="PTHR12358:SF31">
    <property type="entry name" value="ACYLGLYCEROL KINASE, MITOCHONDRIAL"/>
    <property type="match status" value="1"/>
</dbReference>
<evidence type="ECO:0000256" key="13">
    <source>
        <dbReference type="ARBA" id="ARBA00023136"/>
    </source>
</evidence>
<comment type="catalytic activity">
    <reaction evidence="26">
        <text>a 2-acylglycerol + ATP = a 2-acyl-sn-glycerol 3-phosphate + ADP + H(+)</text>
        <dbReference type="Rhea" id="RHEA:39847"/>
        <dbReference type="ChEBI" id="CHEBI:15378"/>
        <dbReference type="ChEBI" id="CHEBI:17389"/>
        <dbReference type="ChEBI" id="CHEBI:30616"/>
        <dbReference type="ChEBI" id="CHEBI:64982"/>
        <dbReference type="ChEBI" id="CHEBI:456216"/>
    </reaction>
    <physiologicalReaction direction="left-to-right" evidence="26">
        <dbReference type="Rhea" id="RHEA:39848"/>
    </physiologicalReaction>
</comment>
<evidence type="ECO:0000256" key="27">
    <source>
        <dbReference type="ARBA" id="ARBA00048034"/>
    </source>
</evidence>
<dbReference type="PROSITE" id="PS50146">
    <property type="entry name" value="DAGK"/>
    <property type="match status" value="1"/>
</dbReference>
<evidence type="ECO:0000256" key="24">
    <source>
        <dbReference type="ARBA" id="ARBA00026142"/>
    </source>
</evidence>
<dbReference type="Pfam" id="PF00781">
    <property type="entry name" value="DAGK_cat"/>
    <property type="match status" value="1"/>
</dbReference>
<keyword evidence="7" id="KW-0547">Nucleotide-binding</keyword>
<dbReference type="Proteomes" id="UP001549921">
    <property type="component" value="Unassembled WGS sequence"/>
</dbReference>
<dbReference type="Pfam" id="PF19712">
    <property type="entry name" value="AGK_C"/>
    <property type="match status" value="1"/>
</dbReference>
<comment type="catalytic activity">
    <reaction evidence="15">
        <text>a 1,2-diacyl-sn-glycerol + ATP = a 1,2-diacyl-sn-glycero-3-phosphate + ADP + H(+)</text>
        <dbReference type="Rhea" id="RHEA:10272"/>
        <dbReference type="ChEBI" id="CHEBI:15378"/>
        <dbReference type="ChEBI" id="CHEBI:17815"/>
        <dbReference type="ChEBI" id="CHEBI:30616"/>
        <dbReference type="ChEBI" id="CHEBI:58608"/>
        <dbReference type="ChEBI" id="CHEBI:456216"/>
        <dbReference type="EC" id="2.7.1.107"/>
    </reaction>
    <physiologicalReaction direction="left-to-right" evidence="15">
        <dbReference type="Rhea" id="RHEA:10273"/>
    </physiologicalReaction>
</comment>
<dbReference type="SUPFAM" id="SSF111331">
    <property type="entry name" value="NAD kinase/diacylglycerol kinase-like"/>
    <property type="match status" value="1"/>
</dbReference>
<evidence type="ECO:0000256" key="29">
    <source>
        <dbReference type="ARBA" id="ARBA00048876"/>
    </source>
</evidence>
<gene>
    <name evidence="31" type="ORF">ABMA28_002385</name>
</gene>
<sequence length="417" mass="46850">MERIVKFGTTIRNNWKKSVVGVIALYYGAATVKEKYEINILMRAACKEAVRYGDSLIPMERNPTLVTVILNPVANKRKAKKDFEKYCEPLLHLAGLQVEVVQTASEGNAKELVESLKGTEAIIVAGGDGTLSETVTGLLRRNDDANQFPLGILPLGRTNDFGNSLFPGGDGVEKVKQLIEACMAIIEGNTVWKDAMKIEPIPEEDEVPSRPIYALTSLEWGAFRDTMAKKDKYWFTGSLREYAAFLFNGYKESLTWNCSGVIKYTPPCAGCSNCVQKKPEVKRKWRFFVPTTEAAQQNDISKLENPECAISQELCFKTCDFKIQPYKIQNQLPALGIMLGRGSYSYTEFVSEGWDRIKKKGSEPNVITARTVELIPNQPTQEVMIEIDKEEFEVKPVKITLLPRIVKFFCKSELNTI</sequence>
<dbReference type="GO" id="GO:0005524">
    <property type="term" value="F:ATP binding"/>
    <property type="evidence" value="ECO:0007669"/>
    <property type="project" value="UniProtKB-KW"/>
</dbReference>
<protein>
    <recommendedName>
        <fullName evidence="24">Acylglycerol kinase, mitochondrial</fullName>
        <ecNumber evidence="5">2.7.1.107</ecNumber>
        <ecNumber evidence="22">2.7.1.138</ecNumber>
        <ecNumber evidence="23">2.7.1.94</ecNumber>
    </recommendedName>
    <alternativeName>
        <fullName evidence="25">Multiple substrate lipid kinase</fullName>
    </alternativeName>
</protein>
<comment type="catalytic activity">
    <reaction evidence="27">
        <text>an N-acylsphing-4-enine + ATP = an N-acylsphing-4-enine 1-phosphate + ADP + H(+)</text>
        <dbReference type="Rhea" id="RHEA:17929"/>
        <dbReference type="ChEBI" id="CHEBI:15378"/>
        <dbReference type="ChEBI" id="CHEBI:30616"/>
        <dbReference type="ChEBI" id="CHEBI:52639"/>
        <dbReference type="ChEBI" id="CHEBI:57674"/>
        <dbReference type="ChEBI" id="CHEBI:456216"/>
        <dbReference type="EC" id="2.7.1.138"/>
    </reaction>
    <physiologicalReaction direction="left-to-right" evidence="27">
        <dbReference type="Rhea" id="RHEA:17930"/>
    </physiologicalReaction>
</comment>
<dbReference type="InterPro" id="IPR016064">
    <property type="entry name" value="NAD/diacylglycerol_kinase_sf"/>
</dbReference>
<keyword evidence="12" id="KW-0496">Mitochondrion</keyword>
<evidence type="ECO:0000256" key="28">
    <source>
        <dbReference type="ARBA" id="ARBA00048663"/>
    </source>
</evidence>
<comment type="catalytic activity">
    <reaction evidence="18">
        <text>a 1-acyl-sn-glycerol + ATP = a 1-acyl-sn-glycero-3-phosphate + ADP + H(+)</text>
        <dbReference type="Rhea" id="RHEA:33747"/>
        <dbReference type="ChEBI" id="CHEBI:15378"/>
        <dbReference type="ChEBI" id="CHEBI:30616"/>
        <dbReference type="ChEBI" id="CHEBI:57970"/>
        <dbReference type="ChEBI" id="CHEBI:64683"/>
        <dbReference type="ChEBI" id="CHEBI:456216"/>
    </reaction>
    <physiologicalReaction direction="left-to-right" evidence="18">
        <dbReference type="Rhea" id="RHEA:33748"/>
    </physiologicalReaction>
</comment>
<dbReference type="GO" id="GO:0047620">
    <property type="term" value="F:acylglycerol kinase activity"/>
    <property type="evidence" value="ECO:0007669"/>
    <property type="project" value="UniProtKB-EC"/>
</dbReference>
<dbReference type="SMART" id="SM00046">
    <property type="entry name" value="DAGKc"/>
    <property type="match status" value="1"/>
</dbReference>
<dbReference type="EMBL" id="JBEDNZ010000012">
    <property type="protein sequence ID" value="KAL0831607.1"/>
    <property type="molecule type" value="Genomic_DNA"/>
</dbReference>
<evidence type="ECO:0000256" key="25">
    <source>
        <dbReference type="ARBA" id="ARBA00030553"/>
    </source>
</evidence>
<evidence type="ECO:0000256" key="9">
    <source>
        <dbReference type="ARBA" id="ARBA00022792"/>
    </source>
</evidence>
<evidence type="ECO:0000256" key="12">
    <source>
        <dbReference type="ARBA" id="ARBA00023128"/>
    </source>
</evidence>
<keyword evidence="9" id="KW-0999">Mitochondrion inner membrane</keyword>
<reference evidence="31 32" key="1">
    <citation type="submission" date="2024-06" db="EMBL/GenBank/DDBJ databases">
        <title>A chromosome-level genome assembly of beet webworm, Loxostege sticticalis.</title>
        <authorList>
            <person name="Zhang Y."/>
        </authorList>
    </citation>
    <scope>NUCLEOTIDE SEQUENCE [LARGE SCALE GENOMIC DNA]</scope>
    <source>
        <strain evidence="31">AQ028</strain>
        <tissue evidence="31">Male pupae</tissue>
    </source>
</reference>
<evidence type="ECO:0000256" key="16">
    <source>
        <dbReference type="ARBA" id="ARBA00024483"/>
    </source>
</evidence>
<dbReference type="InterPro" id="IPR050187">
    <property type="entry name" value="Lipid_Phosphate_FormReg"/>
</dbReference>
<dbReference type="InterPro" id="IPR001206">
    <property type="entry name" value="Diacylglycerol_kinase_cat_dom"/>
</dbReference>
<evidence type="ECO:0000256" key="17">
    <source>
        <dbReference type="ARBA" id="ARBA00024505"/>
    </source>
</evidence>
<comment type="catalytic activity">
    <reaction evidence="28">
        <text>a monoacylglycerol + ATP = a monoacyl-sn-glycero-3-phosphate + ADP + H(+)</text>
        <dbReference type="Rhea" id="RHEA:19293"/>
        <dbReference type="ChEBI" id="CHEBI:15378"/>
        <dbReference type="ChEBI" id="CHEBI:17408"/>
        <dbReference type="ChEBI" id="CHEBI:30616"/>
        <dbReference type="ChEBI" id="CHEBI:77589"/>
        <dbReference type="ChEBI" id="CHEBI:456216"/>
        <dbReference type="EC" id="2.7.1.94"/>
    </reaction>
    <physiologicalReaction direction="left-to-right" evidence="28">
        <dbReference type="Rhea" id="RHEA:19294"/>
    </physiologicalReaction>
</comment>
<dbReference type="EC" id="2.7.1.138" evidence="22"/>
<dbReference type="GO" id="GO:0006629">
    <property type="term" value="P:lipid metabolic process"/>
    <property type="evidence" value="ECO:0007669"/>
    <property type="project" value="UniProtKB-KW"/>
</dbReference>
<evidence type="ECO:0000256" key="22">
    <source>
        <dbReference type="ARBA" id="ARBA00026096"/>
    </source>
</evidence>
<comment type="catalytic activity">
    <reaction evidence="20">
        <text>1-hexadecanoyl-sn-glycerol + ATP = 1-hexadecanoyl-sn-glycero-3-phosphate + ADP + H(+)</text>
        <dbReference type="Rhea" id="RHEA:43308"/>
        <dbReference type="ChEBI" id="CHEBI:15378"/>
        <dbReference type="ChEBI" id="CHEBI:30616"/>
        <dbReference type="ChEBI" id="CHEBI:57518"/>
        <dbReference type="ChEBI" id="CHEBI:75542"/>
        <dbReference type="ChEBI" id="CHEBI:456216"/>
    </reaction>
    <physiologicalReaction direction="left-to-right" evidence="20">
        <dbReference type="Rhea" id="RHEA:43309"/>
    </physiologicalReaction>
</comment>
<accession>A0ABD0T0R1</accession>
<organism evidence="31 32">
    <name type="scientific">Loxostege sticticalis</name>
    <name type="common">Beet webworm moth</name>
    <dbReference type="NCBI Taxonomy" id="481309"/>
    <lineage>
        <taxon>Eukaryota</taxon>
        <taxon>Metazoa</taxon>
        <taxon>Ecdysozoa</taxon>
        <taxon>Arthropoda</taxon>
        <taxon>Hexapoda</taxon>
        <taxon>Insecta</taxon>
        <taxon>Pterygota</taxon>
        <taxon>Neoptera</taxon>
        <taxon>Endopterygota</taxon>
        <taxon>Lepidoptera</taxon>
        <taxon>Glossata</taxon>
        <taxon>Ditrysia</taxon>
        <taxon>Pyraloidea</taxon>
        <taxon>Crambidae</taxon>
        <taxon>Pyraustinae</taxon>
        <taxon>Loxostege</taxon>
    </lineage>
</organism>
<evidence type="ECO:0000256" key="18">
    <source>
        <dbReference type="ARBA" id="ARBA00024512"/>
    </source>
</evidence>
<proteinExistence type="inferred from homology"/>
<dbReference type="Gene3D" id="3.40.50.10330">
    <property type="entry name" value="Probable inorganic polyphosphate/atp-NAD kinase, domain 1"/>
    <property type="match status" value="1"/>
</dbReference>
<dbReference type="InterPro" id="IPR017438">
    <property type="entry name" value="ATP-NAD_kinase_N"/>
</dbReference>
<keyword evidence="13" id="KW-0472">Membrane</keyword>
<keyword evidence="10" id="KW-0067">ATP-binding</keyword>
<dbReference type="AlphaFoldDB" id="A0ABD0T0R1"/>
<comment type="cofactor">
    <cofactor evidence="1">
        <name>Mg(2+)</name>
        <dbReference type="ChEBI" id="CHEBI:18420"/>
    </cofactor>
</comment>
<dbReference type="InterPro" id="IPR045579">
    <property type="entry name" value="AGK_C"/>
</dbReference>
<dbReference type="EC" id="2.7.1.107" evidence="5"/>
<evidence type="ECO:0000256" key="14">
    <source>
        <dbReference type="ARBA" id="ARBA00023371"/>
    </source>
</evidence>